<dbReference type="GO" id="GO:0006402">
    <property type="term" value="P:mRNA catabolic process"/>
    <property type="evidence" value="ECO:0007669"/>
    <property type="project" value="InterPro"/>
</dbReference>
<dbReference type="GO" id="GO:0003723">
    <property type="term" value="F:RNA binding"/>
    <property type="evidence" value="ECO:0007669"/>
    <property type="project" value="InterPro"/>
</dbReference>
<keyword evidence="1" id="KW-0678">Repressor</keyword>
<organism evidence="3 4">
    <name type="scientific">Agathobaculum faecis</name>
    <dbReference type="NCBI Taxonomy" id="2763013"/>
    <lineage>
        <taxon>Bacteria</taxon>
        <taxon>Bacillati</taxon>
        <taxon>Bacillota</taxon>
        <taxon>Clostridia</taxon>
        <taxon>Eubacteriales</taxon>
        <taxon>Butyricicoccaceae</taxon>
        <taxon>Agathobaculum</taxon>
    </lineage>
</organism>
<dbReference type="Pfam" id="PF02599">
    <property type="entry name" value="CsrA"/>
    <property type="match status" value="1"/>
</dbReference>
<dbReference type="SUPFAM" id="SSF117130">
    <property type="entry name" value="CsrA-like"/>
    <property type="match status" value="1"/>
</dbReference>
<dbReference type="GO" id="GO:0006109">
    <property type="term" value="P:regulation of carbohydrate metabolic process"/>
    <property type="evidence" value="ECO:0007669"/>
    <property type="project" value="InterPro"/>
</dbReference>
<name>A0A923LX77_9FIRM</name>
<dbReference type="GO" id="GO:0044781">
    <property type="term" value="P:bacterial-type flagellum organization"/>
    <property type="evidence" value="ECO:0007669"/>
    <property type="project" value="UniProtKB-KW"/>
</dbReference>
<accession>A0A923LX77</accession>
<dbReference type="InterPro" id="IPR036107">
    <property type="entry name" value="CsrA_sf"/>
</dbReference>
<gene>
    <name evidence="3" type="ORF">H8S45_15430</name>
</gene>
<evidence type="ECO:0000313" key="3">
    <source>
        <dbReference type="EMBL" id="MBC5726834.1"/>
    </source>
</evidence>
<reference evidence="3" key="1">
    <citation type="submission" date="2020-08" db="EMBL/GenBank/DDBJ databases">
        <title>Genome public.</title>
        <authorList>
            <person name="Liu C."/>
            <person name="Sun Q."/>
        </authorList>
    </citation>
    <scope>NUCLEOTIDE SEQUENCE</scope>
    <source>
        <strain evidence="3">NSJ-28</strain>
    </source>
</reference>
<protein>
    <submittedName>
        <fullName evidence="3">Carbon storage regulator</fullName>
    </submittedName>
</protein>
<dbReference type="Proteomes" id="UP000606499">
    <property type="component" value="Unassembled WGS sequence"/>
</dbReference>
<comment type="caution">
    <text evidence="3">The sequence shown here is derived from an EMBL/GenBank/DDBJ whole genome shotgun (WGS) entry which is preliminary data.</text>
</comment>
<dbReference type="EMBL" id="JACOPL010000034">
    <property type="protein sequence ID" value="MBC5726834.1"/>
    <property type="molecule type" value="Genomic_DNA"/>
</dbReference>
<dbReference type="Gene3D" id="2.60.40.4380">
    <property type="entry name" value="Translational regulator CsrA"/>
    <property type="match status" value="1"/>
</dbReference>
<evidence type="ECO:0000256" key="2">
    <source>
        <dbReference type="ARBA" id="ARBA00022795"/>
    </source>
</evidence>
<keyword evidence="4" id="KW-1185">Reference proteome</keyword>
<dbReference type="RefSeq" id="WP_054328512.1">
    <property type="nucleotide sequence ID" value="NZ_JACOPL010000034.1"/>
</dbReference>
<dbReference type="InterPro" id="IPR003751">
    <property type="entry name" value="CsrA"/>
</dbReference>
<dbReference type="AlphaFoldDB" id="A0A923LX77"/>
<proteinExistence type="predicted"/>
<sequence>MLALSVQEGDYITIGDDIVIQIYAQKGKLTRIAIDAPREMPVVRSKLVEEQGATPECMKRFRSSKP</sequence>
<keyword evidence="2" id="KW-1005">Bacterial flagellum biogenesis</keyword>
<evidence type="ECO:0000256" key="1">
    <source>
        <dbReference type="ARBA" id="ARBA00022491"/>
    </source>
</evidence>
<evidence type="ECO:0000313" key="4">
    <source>
        <dbReference type="Proteomes" id="UP000606499"/>
    </source>
</evidence>